<dbReference type="InterPro" id="IPR008271">
    <property type="entry name" value="Ser/Thr_kinase_AS"/>
</dbReference>
<dbReference type="SMART" id="SM00220">
    <property type="entry name" value="S_TKc"/>
    <property type="match status" value="1"/>
</dbReference>
<dbReference type="EC" id="2.7.11.1" evidence="1"/>
<dbReference type="CDD" id="cd14132">
    <property type="entry name" value="STKc_CK2_alpha"/>
    <property type="match status" value="1"/>
</dbReference>
<dbReference type="Gene3D" id="3.30.200.20">
    <property type="entry name" value="Phosphorylase Kinase, domain 1"/>
    <property type="match status" value="1"/>
</dbReference>
<dbReference type="GO" id="GO:0005524">
    <property type="term" value="F:ATP binding"/>
    <property type="evidence" value="ECO:0007669"/>
    <property type="project" value="UniProtKB-UniRule"/>
</dbReference>
<organism evidence="11 12">
    <name type="scientific">Trichomonas vaginalis (strain ATCC PRA-98 / G3)</name>
    <dbReference type="NCBI Taxonomy" id="412133"/>
    <lineage>
        <taxon>Eukaryota</taxon>
        <taxon>Metamonada</taxon>
        <taxon>Parabasalia</taxon>
        <taxon>Trichomonadida</taxon>
        <taxon>Trichomonadidae</taxon>
        <taxon>Trichomonas</taxon>
    </lineage>
</organism>
<dbReference type="KEGG" id="tva:4755366"/>
<evidence type="ECO:0000313" key="11">
    <source>
        <dbReference type="EMBL" id="EAX97578.1"/>
    </source>
</evidence>
<dbReference type="InterPro" id="IPR011009">
    <property type="entry name" value="Kinase-like_dom_sf"/>
</dbReference>
<feature type="domain" description="Protein kinase" evidence="10">
    <location>
        <begin position="50"/>
        <end position="333"/>
    </location>
</feature>
<dbReference type="PANTHER" id="PTHR24054">
    <property type="entry name" value="CASEIN KINASE II SUBUNIT ALPHA"/>
    <property type="match status" value="1"/>
</dbReference>
<dbReference type="FunFam" id="1.10.510.10:FF:000059">
    <property type="entry name" value="Casein kinase II subunit alpha"/>
    <property type="match status" value="1"/>
</dbReference>
<dbReference type="SUPFAM" id="SSF56112">
    <property type="entry name" value="Protein kinase-like (PK-like)"/>
    <property type="match status" value="1"/>
</dbReference>
<name>A2FBX9_TRIV3</name>
<dbReference type="PROSITE" id="PS50011">
    <property type="entry name" value="PROTEIN_KINASE_DOM"/>
    <property type="match status" value="1"/>
</dbReference>
<dbReference type="GO" id="GO:0051726">
    <property type="term" value="P:regulation of cell cycle"/>
    <property type="evidence" value="ECO:0000318"/>
    <property type="project" value="GO_Central"/>
</dbReference>
<dbReference type="OrthoDB" id="10254671at2759"/>
<dbReference type="InterPro" id="IPR017441">
    <property type="entry name" value="Protein_kinase_ATP_BS"/>
</dbReference>
<dbReference type="FunCoup" id="A2FBX9">
    <property type="interactions" value="693"/>
</dbReference>
<proteinExistence type="inferred from homology"/>
<keyword evidence="12" id="KW-1185">Reference proteome</keyword>
<comment type="catalytic activity">
    <reaction evidence="7">
        <text>L-threonyl-[protein] + ATP = O-phospho-L-threonyl-[protein] + ADP + H(+)</text>
        <dbReference type="Rhea" id="RHEA:46608"/>
        <dbReference type="Rhea" id="RHEA-COMP:11060"/>
        <dbReference type="Rhea" id="RHEA-COMP:11605"/>
        <dbReference type="ChEBI" id="CHEBI:15378"/>
        <dbReference type="ChEBI" id="CHEBI:30013"/>
        <dbReference type="ChEBI" id="CHEBI:30616"/>
        <dbReference type="ChEBI" id="CHEBI:61977"/>
        <dbReference type="ChEBI" id="CHEBI:456216"/>
        <dbReference type="EC" id="2.7.11.1"/>
    </reaction>
</comment>
<keyword evidence="2 9" id="KW-0723">Serine/threonine-protein kinase</keyword>
<comment type="catalytic activity">
    <reaction evidence="8">
        <text>L-seryl-[protein] + ATP = O-phospho-L-seryl-[protein] + ADP + H(+)</text>
        <dbReference type="Rhea" id="RHEA:17989"/>
        <dbReference type="Rhea" id="RHEA-COMP:9863"/>
        <dbReference type="Rhea" id="RHEA-COMP:11604"/>
        <dbReference type="ChEBI" id="CHEBI:15378"/>
        <dbReference type="ChEBI" id="CHEBI:29999"/>
        <dbReference type="ChEBI" id="CHEBI:30616"/>
        <dbReference type="ChEBI" id="CHEBI:83421"/>
        <dbReference type="ChEBI" id="CHEBI:456216"/>
        <dbReference type="EC" id="2.7.11.1"/>
    </reaction>
</comment>
<evidence type="ECO:0000259" key="10">
    <source>
        <dbReference type="PROSITE" id="PS50011"/>
    </source>
</evidence>
<dbReference type="SMR" id="A2FBX9"/>
<evidence type="ECO:0000256" key="6">
    <source>
        <dbReference type="ARBA" id="ARBA00022840"/>
    </source>
</evidence>
<dbReference type="InterPro" id="IPR000719">
    <property type="entry name" value="Prot_kinase_dom"/>
</dbReference>
<evidence type="ECO:0000256" key="1">
    <source>
        <dbReference type="ARBA" id="ARBA00012513"/>
    </source>
</evidence>
<dbReference type="InParanoid" id="A2FBX9"/>
<dbReference type="GO" id="GO:0005829">
    <property type="term" value="C:cytosol"/>
    <property type="evidence" value="ECO:0000318"/>
    <property type="project" value="GO_Central"/>
</dbReference>
<keyword evidence="4 9" id="KW-0547">Nucleotide-binding</keyword>
<dbReference type="Pfam" id="PF00069">
    <property type="entry name" value="Pkinase"/>
    <property type="match status" value="1"/>
</dbReference>
<evidence type="ECO:0000313" key="12">
    <source>
        <dbReference type="Proteomes" id="UP000001542"/>
    </source>
</evidence>
<evidence type="ECO:0000256" key="4">
    <source>
        <dbReference type="ARBA" id="ARBA00022741"/>
    </source>
</evidence>
<dbReference type="OMA" id="ECHMIEW"/>
<dbReference type="PANTHER" id="PTHR24054:SF0">
    <property type="entry name" value="CASEIN KINASE II SUBUNIT ALPHA"/>
    <property type="match status" value="1"/>
</dbReference>
<evidence type="ECO:0000256" key="5">
    <source>
        <dbReference type="ARBA" id="ARBA00022777"/>
    </source>
</evidence>
<dbReference type="eggNOG" id="KOG0668">
    <property type="taxonomic scope" value="Eukaryota"/>
</dbReference>
<dbReference type="RefSeq" id="XP_001310508.1">
    <property type="nucleotide sequence ID" value="XM_001310507.1"/>
</dbReference>
<dbReference type="PROSITE" id="PS00107">
    <property type="entry name" value="PROTEIN_KINASE_ATP"/>
    <property type="match status" value="1"/>
</dbReference>
<keyword evidence="5 11" id="KW-0418">Kinase</keyword>
<dbReference type="InterPro" id="IPR045216">
    <property type="entry name" value="CK2_alpha"/>
</dbReference>
<comment type="similarity">
    <text evidence="9">Belongs to the protein kinase superfamily.</text>
</comment>
<accession>A2FBX9</accession>
<evidence type="ECO:0000256" key="8">
    <source>
        <dbReference type="ARBA" id="ARBA00048679"/>
    </source>
</evidence>
<dbReference type="VEuPathDB" id="TrichDB:TVAG_064190"/>
<dbReference type="GO" id="GO:0004674">
    <property type="term" value="F:protein serine/threonine kinase activity"/>
    <property type="evidence" value="ECO:0000318"/>
    <property type="project" value="GO_Central"/>
</dbReference>
<dbReference type="AlphaFoldDB" id="A2FBX9"/>
<evidence type="ECO:0000256" key="7">
    <source>
        <dbReference type="ARBA" id="ARBA00047899"/>
    </source>
</evidence>
<dbReference type="Proteomes" id="UP000001542">
    <property type="component" value="Unassembled WGS sequence"/>
</dbReference>
<keyword evidence="6 9" id="KW-0067">ATP-binding</keyword>
<dbReference type="EMBL" id="DS113709">
    <property type="protein sequence ID" value="EAX97578.1"/>
    <property type="molecule type" value="Genomic_DNA"/>
</dbReference>
<protein>
    <recommendedName>
        <fullName evidence="1">non-specific serine/threonine protein kinase</fullName>
        <ecNumber evidence="1">2.7.11.1</ecNumber>
    </recommendedName>
</protein>
<dbReference type="PROSITE" id="PS00108">
    <property type="entry name" value="PROTEIN_KINASE_ST"/>
    <property type="match status" value="1"/>
</dbReference>
<dbReference type="STRING" id="5722.A2FBX9"/>
<dbReference type="VEuPathDB" id="TrichDB:TVAGG3_0488660"/>
<evidence type="ECO:0000256" key="2">
    <source>
        <dbReference type="ARBA" id="ARBA00022527"/>
    </source>
</evidence>
<dbReference type="Gene3D" id="1.10.510.10">
    <property type="entry name" value="Transferase(Phosphotransferase) domain 1"/>
    <property type="match status" value="1"/>
</dbReference>
<reference evidence="11" key="2">
    <citation type="journal article" date="2007" name="Science">
        <title>Draft genome sequence of the sexually transmitted pathogen Trichomonas vaginalis.</title>
        <authorList>
            <person name="Carlton J.M."/>
            <person name="Hirt R.P."/>
            <person name="Silva J.C."/>
            <person name="Delcher A.L."/>
            <person name="Schatz M."/>
            <person name="Zhao Q."/>
            <person name="Wortman J.R."/>
            <person name="Bidwell S.L."/>
            <person name="Alsmark U.C.M."/>
            <person name="Besteiro S."/>
            <person name="Sicheritz-Ponten T."/>
            <person name="Noel C.J."/>
            <person name="Dacks J.B."/>
            <person name="Foster P.G."/>
            <person name="Simillion C."/>
            <person name="Van de Peer Y."/>
            <person name="Miranda-Saavedra D."/>
            <person name="Barton G.J."/>
            <person name="Westrop G.D."/>
            <person name="Mueller S."/>
            <person name="Dessi D."/>
            <person name="Fiori P.L."/>
            <person name="Ren Q."/>
            <person name="Paulsen I."/>
            <person name="Zhang H."/>
            <person name="Bastida-Corcuera F.D."/>
            <person name="Simoes-Barbosa A."/>
            <person name="Brown M.T."/>
            <person name="Hayes R.D."/>
            <person name="Mukherjee M."/>
            <person name="Okumura C.Y."/>
            <person name="Schneider R."/>
            <person name="Smith A.J."/>
            <person name="Vanacova S."/>
            <person name="Villalvazo M."/>
            <person name="Haas B.J."/>
            <person name="Pertea M."/>
            <person name="Feldblyum T.V."/>
            <person name="Utterback T.R."/>
            <person name="Shu C.L."/>
            <person name="Osoegawa K."/>
            <person name="de Jong P.J."/>
            <person name="Hrdy I."/>
            <person name="Horvathova L."/>
            <person name="Zubacova Z."/>
            <person name="Dolezal P."/>
            <person name="Malik S.B."/>
            <person name="Logsdon J.M. Jr."/>
            <person name="Henze K."/>
            <person name="Gupta A."/>
            <person name="Wang C.C."/>
            <person name="Dunne R.L."/>
            <person name="Upcroft J.A."/>
            <person name="Upcroft P."/>
            <person name="White O."/>
            <person name="Salzberg S.L."/>
            <person name="Tang P."/>
            <person name="Chiu C.-H."/>
            <person name="Lee Y.-S."/>
            <person name="Embley T.M."/>
            <person name="Coombs G.H."/>
            <person name="Mottram J.C."/>
            <person name="Tachezy J."/>
            <person name="Fraser-Liggett C.M."/>
            <person name="Johnson P.J."/>
        </authorList>
    </citation>
    <scope>NUCLEOTIDE SEQUENCE [LARGE SCALE GENOMIC DNA]</scope>
    <source>
        <strain evidence="11">G3</strain>
    </source>
</reference>
<dbReference type="GO" id="GO:0005634">
    <property type="term" value="C:nucleus"/>
    <property type="evidence" value="ECO:0000318"/>
    <property type="project" value="GO_Central"/>
</dbReference>
<evidence type="ECO:0000256" key="3">
    <source>
        <dbReference type="ARBA" id="ARBA00022679"/>
    </source>
</evidence>
<evidence type="ECO:0000256" key="9">
    <source>
        <dbReference type="RuleBase" id="RU000304"/>
    </source>
</evidence>
<gene>
    <name evidence="11" type="ORF">TVAG_064190</name>
</gene>
<dbReference type="GO" id="GO:0005956">
    <property type="term" value="C:protein kinase CK2 complex"/>
    <property type="evidence" value="ECO:0000318"/>
    <property type="project" value="GO_Central"/>
</dbReference>
<reference evidence="11" key="1">
    <citation type="submission" date="2006-10" db="EMBL/GenBank/DDBJ databases">
        <authorList>
            <person name="Amadeo P."/>
            <person name="Zhao Q."/>
            <person name="Wortman J."/>
            <person name="Fraser-Liggett C."/>
            <person name="Carlton J."/>
        </authorList>
    </citation>
    <scope>NUCLEOTIDE SEQUENCE</scope>
    <source>
        <strain evidence="11">G3</strain>
    </source>
</reference>
<sequence>MSRGRAVQRDNPSYNAVTTAKVYADACEKRGPEWSEIDNWTLPTASPEPYEIADWVGTGKYSDVFTAYKGDTKVAIKILKPVRPQKYNREAKILLNLRDGPNIVKLYDIVQNPKTLQYSMVFEYVKESDYTDLFPDIKEDEAKLYLYQLLQALDYCHSCGIMHRDVKPLNILFDRSTRKLRLIDWGLAEFYHPETRYNIHVASRHFKPPELLLDYQYYDYSIDMWSFGVTMAGLIFKKTPFFRGNDDLDMVNKICSVLGGKVLENYLEKYGIPLPDYLQTSIFRLKPKKWQSFVNYDNQSLATPDAIDLIDKCIRFDHTERITAAEALAHPYFDSVRNMKIEP</sequence>
<dbReference type="GO" id="GO:0006974">
    <property type="term" value="P:DNA damage response"/>
    <property type="evidence" value="ECO:0000318"/>
    <property type="project" value="GO_Central"/>
</dbReference>
<keyword evidence="3" id="KW-0808">Transferase</keyword>
<dbReference type="FunFam" id="3.30.200.20:FF:000088">
    <property type="entry name" value="Casein kinase II subunit alpha"/>
    <property type="match status" value="1"/>
</dbReference>